<organism evidence="2 3">
    <name type="scientific">Cajanus cajan</name>
    <name type="common">Pigeon pea</name>
    <name type="synonym">Cajanus indicus</name>
    <dbReference type="NCBI Taxonomy" id="3821"/>
    <lineage>
        <taxon>Eukaryota</taxon>
        <taxon>Viridiplantae</taxon>
        <taxon>Streptophyta</taxon>
        <taxon>Embryophyta</taxon>
        <taxon>Tracheophyta</taxon>
        <taxon>Spermatophyta</taxon>
        <taxon>Magnoliopsida</taxon>
        <taxon>eudicotyledons</taxon>
        <taxon>Gunneridae</taxon>
        <taxon>Pentapetalae</taxon>
        <taxon>rosids</taxon>
        <taxon>fabids</taxon>
        <taxon>Fabales</taxon>
        <taxon>Fabaceae</taxon>
        <taxon>Papilionoideae</taxon>
        <taxon>50 kb inversion clade</taxon>
        <taxon>NPAAA clade</taxon>
        <taxon>indigoferoid/millettioid clade</taxon>
        <taxon>Phaseoleae</taxon>
        <taxon>Cajanus</taxon>
    </lineage>
</organism>
<name>A0A151TQU0_CAJCA</name>
<dbReference type="Pfam" id="PF14244">
    <property type="entry name" value="Retrotran_gag_3"/>
    <property type="match status" value="1"/>
</dbReference>
<gene>
    <name evidence="2" type="ORF">KK1_008608</name>
</gene>
<reference evidence="2 3" key="1">
    <citation type="journal article" date="2012" name="Nat. Biotechnol.">
        <title>Draft genome sequence of pigeonpea (Cajanus cajan), an orphan legume crop of resource-poor farmers.</title>
        <authorList>
            <person name="Varshney R.K."/>
            <person name="Chen W."/>
            <person name="Li Y."/>
            <person name="Bharti A.K."/>
            <person name="Saxena R.K."/>
            <person name="Schlueter J.A."/>
            <person name="Donoghue M.T."/>
            <person name="Azam S."/>
            <person name="Fan G."/>
            <person name="Whaley A.M."/>
            <person name="Farmer A.D."/>
            <person name="Sheridan J."/>
            <person name="Iwata A."/>
            <person name="Tuteja R."/>
            <person name="Penmetsa R.V."/>
            <person name="Wu W."/>
            <person name="Upadhyaya H.D."/>
            <person name="Yang S.P."/>
            <person name="Shah T."/>
            <person name="Saxena K.B."/>
            <person name="Michael T."/>
            <person name="McCombie W.R."/>
            <person name="Yang B."/>
            <person name="Zhang G."/>
            <person name="Yang H."/>
            <person name="Wang J."/>
            <person name="Spillane C."/>
            <person name="Cook D.R."/>
            <person name="May G.D."/>
            <person name="Xu X."/>
            <person name="Jackson S.A."/>
        </authorList>
    </citation>
    <scope>NUCLEOTIDE SEQUENCE [LARGE SCALE GENOMIC DNA]</scope>
    <source>
        <strain evidence="3">cv. Asha</strain>
    </source>
</reference>
<feature type="domain" description="Retrotransposon Copia-like N-terminal" evidence="1">
    <location>
        <begin position="19"/>
        <end position="64"/>
    </location>
</feature>
<dbReference type="PANTHER" id="PTHR37610:SF55">
    <property type="entry name" value="RETROTRANSPOSON COPIA-LIKE N-TERMINAL DOMAIN-CONTAINING PROTEIN"/>
    <property type="match status" value="1"/>
</dbReference>
<sequence>MAEVIDPSQDLSSPYHVSSSDNPSFLIVPNVLEGPNYHHWSHSFRMSLISKNKISFIDGTIEAPTRTSSLFPAWQRANMLVVSWMLKAICPSIAQSIICMDNAFDIWNDLKDRFSQGDMIRISDLQEMISSFKQGSGYGRGSYGRGNASKICSHYGKTGHTIDTCYRKHGFPPHFKF</sequence>
<keyword evidence="3" id="KW-1185">Reference proteome</keyword>
<evidence type="ECO:0000259" key="1">
    <source>
        <dbReference type="Pfam" id="PF14244"/>
    </source>
</evidence>
<dbReference type="Gramene" id="C.cajan_08361.t">
    <property type="protein sequence ID" value="C.cajan_08361.t"/>
    <property type="gene ID" value="C.cajan_08361"/>
</dbReference>
<dbReference type="PANTHER" id="PTHR37610">
    <property type="entry name" value="CCHC-TYPE DOMAIN-CONTAINING PROTEIN"/>
    <property type="match status" value="1"/>
</dbReference>
<protein>
    <recommendedName>
        <fullName evidence="1">Retrotransposon Copia-like N-terminal domain-containing protein</fullName>
    </recommendedName>
</protein>
<dbReference type="EMBL" id="CM003605">
    <property type="protein sequence ID" value="KYP69418.1"/>
    <property type="molecule type" value="Genomic_DNA"/>
</dbReference>
<accession>A0A151TQU0</accession>
<dbReference type="AlphaFoldDB" id="A0A151TQU0"/>
<dbReference type="Proteomes" id="UP000075243">
    <property type="component" value="Chromosome 3"/>
</dbReference>
<proteinExistence type="predicted"/>
<dbReference type="InterPro" id="IPR029472">
    <property type="entry name" value="Copia-like_N"/>
</dbReference>
<evidence type="ECO:0000313" key="2">
    <source>
        <dbReference type="EMBL" id="KYP69418.1"/>
    </source>
</evidence>
<dbReference type="OMA" id="CILAVEE"/>
<evidence type="ECO:0000313" key="3">
    <source>
        <dbReference type="Proteomes" id="UP000075243"/>
    </source>
</evidence>